<dbReference type="WBParaSite" id="jg832">
    <property type="protein sequence ID" value="jg832"/>
    <property type="gene ID" value="jg832"/>
</dbReference>
<keyword evidence="1" id="KW-1185">Reference proteome</keyword>
<sequence length="72" mass="7521">MSVFAGAAAHQAPIQTQFFGREIDWEIDSGAPPPPERESVSPSTIAAAVIVNLGAGFVGKLPISKRTSVVFP</sequence>
<organism evidence="1 2">
    <name type="scientific">Ditylenchus dipsaci</name>
    <dbReference type="NCBI Taxonomy" id="166011"/>
    <lineage>
        <taxon>Eukaryota</taxon>
        <taxon>Metazoa</taxon>
        <taxon>Ecdysozoa</taxon>
        <taxon>Nematoda</taxon>
        <taxon>Chromadorea</taxon>
        <taxon>Rhabditida</taxon>
        <taxon>Tylenchina</taxon>
        <taxon>Tylenchomorpha</taxon>
        <taxon>Sphaerularioidea</taxon>
        <taxon>Anguinidae</taxon>
        <taxon>Anguininae</taxon>
        <taxon>Ditylenchus</taxon>
    </lineage>
</organism>
<dbReference type="AlphaFoldDB" id="A0A915EQ73"/>
<dbReference type="Proteomes" id="UP000887574">
    <property type="component" value="Unplaced"/>
</dbReference>
<proteinExistence type="predicted"/>
<evidence type="ECO:0000313" key="1">
    <source>
        <dbReference type="Proteomes" id="UP000887574"/>
    </source>
</evidence>
<protein>
    <submittedName>
        <fullName evidence="2">Uncharacterized protein</fullName>
    </submittedName>
</protein>
<reference evidence="2" key="1">
    <citation type="submission" date="2022-11" db="UniProtKB">
        <authorList>
            <consortium name="WormBaseParasite"/>
        </authorList>
    </citation>
    <scope>IDENTIFICATION</scope>
</reference>
<accession>A0A915EQ73</accession>
<evidence type="ECO:0000313" key="2">
    <source>
        <dbReference type="WBParaSite" id="jg832"/>
    </source>
</evidence>
<name>A0A915EQ73_9BILA</name>